<sequence length="186" mass="20735">MHVNTVLRDHFLEFGKDLHVEANKPLLRAGEVARYVYLIRSGAVRLCVRNAEGGETSVQFFFEGDMVSSLESMVSGCPSGFDLITMEACQLRALDRDTVLTKVQPDAAMPSQLLELTQQRLVDYINLYTSAIAQTPTQRYQTMLATQPDKLARIPLHILAGYLGVTPVHLSRIRRKLKSGSESQAL</sequence>
<protein>
    <submittedName>
        <fullName evidence="2">Crp/Fnr family transcriptional regulator</fullName>
    </submittedName>
</protein>
<dbReference type="EMBL" id="RQIS01000007">
    <property type="protein sequence ID" value="RQH06647.1"/>
    <property type="molecule type" value="Genomic_DNA"/>
</dbReference>
<evidence type="ECO:0000259" key="1">
    <source>
        <dbReference type="PROSITE" id="PS50042"/>
    </source>
</evidence>
<name>A0A3N6NDP6_9BURK</name>
<dbReference type="Gene3D" id="2.60.120.10">
    <property type="entry name" value="Jelly Rolls"/>
    <property type="match status" value="1"/>
</dbReference>
<feature type="domain" description="Cyclic nucleotide-binding" evidence="1">
    <location>
        <begin position="1"/>
        <end position="120"/>
    </location>
</feature>
<reference evidence="2 3" key="1">
    <citation type="submission" date="2018-11" db="EMBL/GenBank/DDBJ databases">
        <title>Paraburkholderia sp. DHOA04, isolated from soil.</title>
        <authorList>
            <person name="Gao Z.-H."/>
            <person name="Qiu L.-H."/>
            <person name="Fu J.-C."/>
        </authorList>
    </citation>
    <scope>NUCLEOTIDE SEQUENCE [LARGE SCALE GENOMIC DNA]</scope>
    <source>
        <strain evidence="2 3">DHOA04</strain>
    </source>
</reference>
<dbReference type="InterPro" id="IPR014710">
    <property type="entry name" value="RmlC-like_jellyroll"/>
</dbReference>
<comment type="caution">
    <text evidence="2">The sequence shown here is derived from an EMBL/GenBank/DDBJ whole genome shotgun (WGS) entry which is preliminary data.</text>
</comment>
<dbReference type="Pfam" id="PF00027">
    <property type="entry name" value="cNMP_binding"/>
    <property type="match status" value="1"/>
</dbReference>
<evidence type="ECO:0000313" key="2">
    <source>
        <dbReference type="EMBL" id="RQH06647.1"/>
    </source>
</evidence>
<dbReference type="OrthoDB" id="9798104at2"/>
<dbReference type="AlphaFoldDB" id="A0A3N6NDP6"/>
<dbReference type="CDD" id="cd00038">
    <property type="entry name" value="CAP_ED"/>
    <property type="match status" value="1"/>
</dbReference>
<dbReference type="SMART" id="SM00100">
    <property type="entry name" value="cNMP"/>
    <property type="match status" value="1"/>
</dbReference>
<gene>
    <name evidence="2" type="ORF">D1Y85_11180</name>
</gene>
<organism evidence="2 3">
    <name type="scientific">Paraburkholderia dinghuensis</name>
    <dbReference type="NCBI Taxonomy" id="2305225"/>
    <lineage>
        <taxon>Bacteria</taxon>
        <taxon>Pseudomonadati</taxon>
        <taxon>Pseudomonadota</taxon>
        <taxon>Betaproteobacteria</taxon>
        <taxon>Burkholderiales</taxon>
        <taxon>Burkholderiaceae</taxon>
        <taxon>Paraburkholderia</taxon>
    </lineage>
</organism>
<keyword evidence="3" id="KW-1185">Reference proteome</keyword>
<dbReference type="InterPro" id="IPR000595">
    <property type="entry name" value="cNMP-bd_dom"/>
</dbReference>
<proteinExistence type="predicted"/>
<dbReference type="InterPro" id="IPR018490">
    <property type="entry name" value="cNMP-bd_dom_sf"/>
</dbReference>
<evidence type="ECO:0000313" key="3">
    <source>
        <dbReference type="Proteomes" id="UP000272778"/>
    </source>
</evidence>
<dbReference type="Proteomes" id="UP000272778">
    <property type="component" value="Unassembled WGS sequence"/>
</dbReference>
<dbReference type="SUPFAM" id="SSF51206">
    <property type="entry name" value="cAMP-binding domain-like"/>
    <property type="match status" value="1"/>
</dbReference>
<accession>A0A3N6NDP6</accession>
<dbReference type="PROSITE" id="PS50042">
    <property type="entry name" value="CNMP_BINDING_3"/>
    <property type="match status" value="1"/>
</dbReference>